<proteinExistence type="predicted"/>
<reference evidence="1 2" key="1">
    <citation type="submission" date="2006-09" db="EMBL/GenBank/DDBJ databases">
        <title>Sequence and annotation of the 288-kb ATCV-1 virus that infects an endosymbiotic Chlorella strain of the heliozoon Acanthocystis turfacea.</title>
        <authorList>
            <person name="Fitzgerald L.A."/>
            <person name="Graves M.V."/>
            <person name="Li X."/>
            <person name="Pfitzner A.J.P."/>
            <person name="Hartigan J."/>
            <person name="Van Etten J.L."/>
        </authorList>
    </citation>
    <scope>NUCLEOTIDE SEQUENCE [LARGE SCALE GENOMIC DNA]</scope>
    <source>
        <strain evidence="1 2">ATCV-1</strain>
    </source>
</reference>
<evidence type="ECO:0000313" key="1">
    <source>
        <dbReference type="EMBL" id="ABT16840.1"/>
    </source>
</evidence>
<dbReference type="KEGG" id="vg:5470906"/>
<evidence type="ECO:0000313" key="2">
    <source>
        <dbReference type="Proteomes" id="UP000202420"/>
    </source>
</evidence>
<gene>
    <name evidence="1" type="primary">z706R</name>
    <name evidence="1" type="ORF">ATCV1_z706R</name>
</gene>
<organism evidence="1 2">
    <name type="scientific">Chlorovirus heliozoae</name>
    <dbReference type="NCBI Taxonomy" id="322019"/>
    <lineage>
        <taxon>Viruses</taxon>
        <taxon>Varidnaviria</taxon>
        <taxon>Bamfordvirae</taxon>
        <taxon>Nucleocytoviricota</taxon>
        <taxon>Megaviricetes</taxon>
        <taxon>Algavirales</taxon>
        <taxon>Phycodnaviridae</taxon>
        <taxon>Chlorovirus</taxon>
    </lineage>
</organism>
<dbReference type="GeneID" id="5470906"/>
<protein>
    <submittedName>
        <fullName evidence="1">Uncharacterized protein z706R</fullName>
    </submittedName>
</protein>
<dbReference type="Proteomes" id="UP000202420">
    <property type="component" value="Segment"/>
</dbReference>
<sequence length="118" mass="13620">MCELLYMECESFPFPYTTLRFYSNALYRVCMRAGVIISFMNLVNAGMGDLLSLMKSFTCILNRKNRTAAIPKVIYNPAPPFFMYPVPSIARIDNAKMILVLRSRAPRTRRADNNTFLY</sequence>
<dbReference type="RefSeq" id="YP_001427187.1">
    <property type="nucleotide sequence ID" value="NC_008724.1"/>
</dbReference>
<keyword evidence="2" id="KW-1185">Reference proteome</keyword>
<dbReference type="EMBL" id="EF101928">
    <property type="protein sequence ID" value="ABT16840.1"/>
    <property type="molecule type" value="Genomic_DNA"/>
</dbReference>
<name>A7K9W6_9PHYC</name>
<accession>A7K9W6</accession>